<feature type="domain" description="Excalibur calcium-binding" evidence="3">
    <location>
        <begin position="315"/>
        <end position="351"/>
    </location>
</feature>
<dbReference type="RefSeq" id="WP_095614287.1">
    <property type="nucleotide sequence ID" value="NZ_MVOH01000003.1"/>
</dbReference>
<dbReference type="Pfam" id="PF07510">
    <property type="entry name" value="GmrSD_C"/>
    <property type="match status" value="1"/>
</dbReference>
<dbReference type="PANTHER" id="PTHR24094:SF15">
    <property type="entry name" value="AMP-DEPENDENT SYNTHETASE_LIGASE DOMAIN-CONTAINING PROTEIN-RELATED"/>
    <property type="match status" value="1"/>
</dbReference>
<dbReference type="Pfam" id="PF05901">
    <property type="entry name" value="Excalibur"/>
    <property type="match status" value="1"/>
</dbReference>
<dbReference type="InterPro" id="IPR011089">
    <property type="entry name" value="GmrSD_C"/>
</dbReference>
<name>A0A2A2EIC9_9BIFI</name>
<accession>A0A2A2EIC9</accession>
<dbReference type="EMBL" id="MVOH01000003">
    <property type="protein sequence ID" value="PAU68781.1"/>
    <property type="molecule type" value="Genomic_DNA"/>
</dbReference>
<dbReference type="InterPro" id="IPR008613">
    <property type="entry name" value="Excalibur_Ca-bd_domain"/>
</dbReference>
<feature type="compositionally biased region" description="Low complexity" evidence="1">
    <location>
        <begin position="276"/>
        <end position="310"/>
    </location>
</feature>
<feature type="region of interest" description="Disordered" evidence="1">
    <location>
        <begin position="28"/>
        <end position="71"/>
    </location>
</feature>
<dbReference type="Proteomes" id="UP000218399">
    <property type="component" value="Unassembled WGS sequence"/>
</dbReference>
<evidence type="ECO:0000259" key="3">
    <source>
        <dbReference type="SMART" id="SM00894"/>
    </source>
</evidence>
<feature type="signal peptide" evidence="2">
    <location>
        <begin position="1"/>
        <end position="25"/>
    </location>
</feature>
<feature type="compositionally biased region" description="Low complexity" evidence="1">
    <location>
        <begin position="28"/>
        <end position="52"/>
    </location>
</feature>
<evidence type="ECO:0000313" key="5">
    <source>
        <dbReference type="Proteomes" id="UP000218399"/>
    </source>
</evidence>
<dbReference type="PANTHER" id="PTHR24094">
    <property type="entry name" value="SECRETED PROTEIN"/>
    <property type="match status" value="1"/>
</dbReference>
<reference evidence="4 5" key="1">
    <citation type="journal article" date="2017" name="ISME J.">
        <title>Unveiling bifidobacterial biogeography across the mammalian branch of the tree of life.</title>
        <authorList>
            <person name="Milani C."/>
            <person name="Mangifesta M."/>
            <person name="Mancabelli L."/>
            <person name="Lugli G.A."/>
            <person name="James K."/>
            <person name="Duranti S."/>
            <person name="Turroni F."/>
            <person name="Ferrario C."/>
            <person name="Ossiprandi M.C."/>
            <person name="van Sinderen D."/>
            <person name="Ventura M."/>
        </authorList>
    </citation>
    <scope>NUCLEOTIDE SEQUENCE [LARGE SCALE GENOMIC DNA]</scope>
    <source>
        <strain evidence="5">Ham19E</strain>
    </source>
</reference>
<keyword evidence="2" id="KW-0732">Signal</keyword>
<evidence type="ECO:0000313" key="4">
    <source>
        <dbReference type="EMBL" id="PAU68781.1"/>
    </source>
</evidence>
<feature type="compositionally biased region" description="Basic and acidic residues" evidence="1">
    <location>
        <begin position="340"/>
        <end position="351"/>
    </location>
</feature>
<protein>
    <submittedName>
        <fullName evidence="4">Calcium-binding protein</fullName>
    </submittedName>
</protein>
<evidence type="ECO:0000256" key="1">
    <source>
        <dbReference type="SAM" id="MobiDB-lite"/>
    </source>
</evidence>
<feature type="region of interest" description="Disordered" evidence="1">
    <location>
        <begin position="276"/>
        <end position="351"/>
    </location>
</feature>
<dbReference type="OrthoDB" id="5196645at2"/>
<evidence type="ECO:0000256" key="2">
    <source>
        <dbReference type="SAM" id="SignalP"/>
    </source>
</evidence>
<dbReference type="PROSITE" id="PS51257">
    <property type="entry name" value="PROKAR_LIPOPROTEIN"/>
    <property type="match status" value="1"/>
</dbReference>
<feature type="chain" id="PRO_5039012129" evidence="2">
    <location>
        <begin position="26"/>
        <end position="351"/>
    </location>
</feature>
<organism evidence="4 5">
    <name type="scientific">Bifidobacterium criceti</name>
    <dbReference type="NCBI Taxonomy" id="1960969"/>
    <lineage>
        <taxon>Bacteria</taxon>
        <taxon>Bacillati</taxon>
        <taxon>Actinomycetota</taxon>
        <taxon>Actinomycetes</taxon>
        <taxon>Bifidobacteriales</taxon>
        <taxon>Bifidobacteriaceae</taxon>
        <taxon>Bifidobacterium</taxon>
    </lineage>
</organism>
<dbReference type="AlphaFoldDB" id="A0A2A2EIC9"/>
<proteinExistence type="predicted"/>
<sequence length="351" mass="36799">MPNALRQTIAILASAGLLLSLGACSAMGGAPSTDAPSAPSSSSQSQQAVSDDGSADDKPSVPPETSDDATKAVEAGSALDALGKLPVKGRAPKTGYARDQFGAAWSDVDHNGCDTRNDILNRDLADKTYKANTHDCVVASGVLNDPYTATRIDFTRGQDTSTAVQIDHVVALSNAWQTGAQQLSEQTRTQFANDPYNLLAVDGPANQQKSDGDAATWLPANKGFRCEYVARQIGVKQKYALWVTQAEHDAMANVLASCPTQQVPTDGGVVSPVEVQQQAAPTQEAAPEPAQTQAPATEPTAQPQQQETQQDANVSYKNCTAVRAAGKAPLHRGDPGYAPRLDRDGDGIACE</sequence>
<keyword evidence="5" id="KW-1185">Reference proteome</keyword>
<comment type="caution">
    <text evidence="4">The sequence shown here is derived from an EMBL/GenBank/DDBJ whole genome shotgun (WGS) entry which is preliminary data.</text>
</comment>
<dbReference type="SMART" id="SM00894">
    <property type="entry name" value="Excalibur"/>
    <property type="match status" value="1"/>
</dbReference>
<gene>
    <name evidence="4" type="ORF">B1526_0207</name>
</gene>